<feature type="coiled-coil region" evidence="4">
    <location>
        <begin position="127"/>
        <end position="195"/>
    </location>
</feature>
<evidence type="ECO:0000313" key="9">
    <source>
        <dbReference type="Proteomes" id="UP000664835"/>
    </source>
</evidence>
<keyword evidence="5" id="KW-1133">Transmembrane helix</keyword>
<dbReference type="PANTHER" id="PTHR32347">
    <property type="entry name" value="EFFLUX SYSTEM COMPONENT YKNX-RELATED"/>
    <property type="match status" value="1"/>
</dbReference>
<evidence type="ECO:0000256" key="3">
    <source>
        <dbReference type="ARBA" id="ARBA00023054"/>
    </source>
</evidence>
<sequence length="428" mass="46415">MSDTNQTEQLKKELQLDKKPHPKWLTWLFITLLLIAGLIGAWFYSAGSAVQKPIYSLGRVSQGDIRVTVTATGTLQPTNEVEVGSELSGTIDQVLVDYNDRVHVGQLLAHLNTEKLQAQVLQSKAALQVAKAGVLEAEATLQEAQAQHQRLLKVRKMSDGKLPAQADMIAAEASLKRAKAAKQTSQAQVEQAKASLEQNLTDIAKADIVSPIDGIVLIRSIEVGQTVAASMTAPVLFTLAEDLSQMELQVDVDEADVGLVESGQKATFTVDAYPNQQFPATIKQVRYGAQSTDGVVTYTTLLTVDNPKLQLRPGMTATSEILVKERNNVVLIPIAALRFTPELLGNGTEVQSQSLIDSLTPRPRRREAMTVKKEELPQGMQQVWQLVDGQPQALLIKTGESSGKMVEVLESDLATGDSLIVGVEVPLK</sequence>
<gene>
    <name evidence="8" type="ORF">J3998_02795</name>
</gene>
<dbReference type="Pfam" id="PF25954">
    <property type="entry name" value="Beta-barrel_RND_2"/>
    <property type="match status" value="1"/>
</dbReference>
<evidence type="ECO:0000256" key="2">
    <source>
        <dbReference type="ARBA" id="ARBA00009477"/>
    </source>
</evidence>
<evidence type="ECO:0000256" key="1">
    <source>
        <dbReference type="ARBA" id="ARBA00004196"/>
    </source>
</evidence>
<dbReference type="InterPro" id="IPR058792">
    <property type="entry name" value="Beta-barrel_RND_2"/>
</dbReference>
<feature type="domain" description="CusB-like beta-barrel" evidence="7">
    <location>
        <begin position="248"/>
        <end position="319"/>
    </location>
</feature>
<comment type="subcellular location">
    <subcellularLocation>
        <location evidence="1">Cell envelope</location>
    </subcellularLocation>
</comment>
<dbReference type="Gene3D" id="2.40.30.170">
    <property type="match status" value="1"/>
</dbReference>
<dbReference type="Proteomes" id="UP000664835">
    <property type="component" value="Unassembled WGS sequence"/>
</dbReference>
<dbReference type="InterPro" id="IPR050465">
    <property type="entry name" value="UPF0194_transport"/>
</dbReference>
<evidence type="ECO:0000256" key="4">
    <source>
        <dbReference type="SAM" id="Coils"/>
    </source>
</evidence>
<protein>
    <submittedName>
        <fullName evidence="8">Efflux RND transporter periplasmic adaptor subunit</fullName>
    </submittedName>
</protein>
<evidence type="ECO:0000313" key="8">
    <source>
        <dbReference type="EMBL" id="MBO1926491.1"/>
    </source>
</evidence>
<organism evidence="8 9">
    <name type="scientific">Thiomicrorhabdus marina</name>
    <dbReference type="NCBI Taxonomy" id="2818442"/>
    <lineage>
        <taxon>Bacteria</taxon>
        <taxon>Pseudomonadati</taxon>
        <taxon>Pseudomonadota</taxon>
        <taxon>Gammaproteobacteria</taxon>
        <taxon>Thiotrichales</taxon>
        <taxon>Piscirickettsiaceae</taxon>
        <taxon>Thiomicrorhabdus</taxon>
    </lineage>
</organism>
<dbReference type="SUPFAM" id="SSF111369">
    <property type="entry name" value="HlyD-like secretion proteins"/>
    <property type="match status" value="1"/>
</dbReference>
<proteinExistence type="inferred from homology"/>
<dbReference type="PANTHER" id="PTHR32347:SF14">
    <property type="entry name" value="EFFLUX SYSTEM COMPONENT YKNX-RELATED"/>
    <property type="match status" value="1"/>
</dbReference>
<dbReference type="Pfam" id="PF25917">
    <property type="entry name" value="BSH_RND"/>
    <property type="match status" value="1"/>
</dbReference>
<keyword evidence="3 4" id="KW-0175">Coiled coil</keyword>
<keyword evidence="9" id="KW-1185">Reference proteome</keyword>
<evidence type="ECO:0000256" key="5">
    <source>
        <dbReference type="SAM" id="Phobius"/>
    </source>
</evidence>
<reference evidence="8 9" key="1">
    <citation type="submission" date="2021-03" db="EMBL/GenBank/DDBJ databases">
        <title>Thiomicrorhabdus sp.nov.,novel sulfur-oxidizing bacteria isolated from coastal sediment.</title>
        <authorList>
            <person name="Liu X."/>
        </authorList>
    </citation>
    <scope>NUCLEOTIDE SEQUENCE [LARGE SCALE GENOMIC DNA]</scope>
    <source>
        <strain evidence="8 9">6S2-11</strain>
    </source>
</reference>
<feature type="domain" description="Multidrug resistance protein MdtA-like barrel-sandwich hybrid" evidence="6">
    <location>
        <begin position="79"/>
        <end position="236"/>
    </location>
</feature>
<evidence type="ECO:0000259" key="6">
    <source>
        <dbReference type="Pfam" id="PF25917"/>
    </source>
</evidence>
<keyword evidence="5" id="KW-0812">Transmembrane</keyword>
<dbReference type="EMBL" id="JAGETV010000003">
    <property type="protein sequence ID" value="MBO1926491.1"/>
    <property type="molecule type" value="Genomic_DNA"/>
</dbReference>
<dbReference type="InterPro" id="IPR058625">
    <property type="entry name" value="MdtA-like_BSH"/>
</dbReference>
<dbReference type="RefSeq" id="WP_208147565.1">
    <property type="nucleotide sequence ID" value="NZ_JAGETV010000003.1"/>
</dbReference>
<comment type="caution">
    <text evidence="8">The sequence shown here is derived from an EMBL/GenBank/DDBJ whole genome shotgun (WGS) entry which is preliminary data.</text>
</comment>
<comment type="similarity">
    <text evidence="2">Belongs to the membrane fusion protein (MFP) (TC 8.A.1) family.</text>
</comment>
<dbReference type="NCBIfam" id="TIGR01730">
    <property type="entry name" value="RND_mfp"/>
    <property type="match status" value="1"/>
</dbReference>
<accession>A0ABS3Q2H8</accession>
<keyword evidence="5" id="KW-0472">Membrane</keyword>
<dbReference type="InterPro" id="IPR006143">
    <property type="entry name" value="RND_pump_MFP"/>
</dbReference>
<name>A0ABS3Q2H8_9GAMM</name>
<evidence type="ECO:0000259" key="7">
    <source>
        <dbReference type="Pfam" id="PF25954"/>
    </source>
</evidence>
<dbReference type="Gene3D" id="2.40.50.100">
    <property type="match status" value="1"/>
</dbReference>
<feature type="transmembrane region" description="Helical" evidence="5">
    <location>
        <begin position="24"/>
        <end position="44"/>
    </location>
</feature>